<dbReference type="InterPro" id="IPR029044">
    <property type="entry name" value="Nucleotide-diphossugar_trans"/>
</dbReference>
<dbReference type="Gene3D" id="3.90.550.10">
    <property type="entry name" value="Spore Coat Polysaccharide Biosynthesis Protein SpsA, Chain A"/>
    <property type="match status" value="1"/>
</dbReference>
<evidence type="ECO:0000313" key="2">
    <source>
        <dbReference type="EMBL" id="SFQ11853.1"/>
    </source>
</evidence>
<dbReference type="InterPro" id="IPR001173">
    <property type="entry name" value="Glyco_trans_2-like"/>
</dbReference>
<evidence type="ECO:0000313" key="3">
    <source>
        <dbReference type="Proteomes" id="UP000199031"/>
    </source>
</evidence>
<dbReference type="Pfam" id="PF00535">
    <property type="entry name" value="Glycos_transf_2"/>
    <property type="match status" value="1"/>
</dbReference>
<feature type="domain" description="Glycosyltransferase 2-like" evidence="1">
    <location>
        <begin position="25"/>
        <end position="155"/>
    </location>
</feature>
<dbReference type="EMBL" id="FOXQ01000005">
    <property type="protein sequence ID" value="SFQ11853.1"/>
    <property type="molecule type" value="Genomic_DNA"/>
</dbReference>
<dbReference type="OrthoDB" id="9815829at2"/>
<evidence type="ECO:0000259" key="1">
    <source>
        <dbReference type="Pfam" id="PF00535"/>
    </source>
</evidence>
<accession>A0A1I5VWR2</accession>
<sequence length="329" mass="38506">MSYRIPKSPPVIKPIDPSIERPLWSVMIPAYNCSQFLQHCLENVLQQDEGVHKMQIEVVDDCSTDADVKALVEKIGKGRVDYFRQEKNQGSLRNFETCINRAKGYYVHLLHGDDFVDAGFYKAIESLFTDFPQAGAACCAFWHVNEAGEFLYPNEKIGDERGILTDWLDTIAQGQKLQPPSVVVKREVYEKLGGFFGVHYSEDWEMWVRIAAHYPFAFTPLKFANYRVHDNENITSKYFQNGQHIKDIAKTINTIQNYLPAHKKEMLKRNAERNWSIYYARTSDMVYHRYHNSKQAIQQAKLAYKMHKNPTTFFFLFKMYIKKLIRYKL</sequence>
<name>A0A1I5VWR2_9BACT</name>
<dbReference type="STRING" id="1465490.SAMN05444277_105231"/>
<dbReference type="SUPFAM" id="SSF53448">
    <property type="entry name" value="Nucleotide-diphospho-sugar transferases"/>
    <property type="match status" value="1"/>
</dbReference>
<keyword evidence="2" id="KW-0808">Transferase</keyword>
<organism evidence="2 3">
    <name type="scientific">Parafilimonas terrae</name>
    <dbReference type="NCBI Taxonomy" id="1465490"/>
    <lineage>
        <taxon>Bacteria</taxon>
        <taxon>Pseudomonadati</taxon>
        <taxon>Bacteroidota</taxon>
        <taxon>Chitinophagia</taxon>
        <taxon>Chitinophagales</taxon>
        <taxon>Chitinophagaceae</taxon>
        <taxon>Parafilimonas</taxon>
    </lineage>
</organism>
<proteinExistence type="predicted"/>
<dbReference type="GO" id="GO:0016740">
    <property type="term" value="F:transferase activity"/>
    <property type="evidence" value="ECO:0007669"/>
    <property type="project" value="UniProtKB-KW"/>
</dbReference>
<dbReference type="AlphaFoldDB" id="A0A1I5VWR2"/>
<keyword evidence="3" id="KW-1185">Reference proteome</keyword>
<dbReference type="PANTHER" id="PTHR43685">
    <property type="entry name" value="GLYCOSYLTRANSFERASE"/>
    <property type="match status" value="1"/>
</dbReference>
<protein>
    <submittedName>
        <fullName evidence="2">Glycosyl transferase family 2</fullName>
    </submittedName>
</protein>
<reference evidence="2 3" key="1">
    <citation type="submission" date="2016-10" db="EMBL/GenBank/DDBJ databases">
        <authorList>
            <person name="de Groot N.N."/>
        </authorList>
    </citation>
    <scope>NUCLEOTIDE SEQUENCE [LARGE SCALE GENOMIC DNA]</scope>
    <source>
        <strain evidence="2 3">DSM 28286</strain>
    </source>
</reference>
<dbReference type="InterPro" id="IPR050834">
    <property type="entry name" value="Glycosyltransf_2"/>
</dbReference>
<dbReference type="PANTHER" id="PTHR43685:SF2">
    <property type="entry name" value="GLYCOSYLTRANSFERASE 2-LIKE DOMAIN-CONTAINING PROTEIN"/>
    <property type="match status" value="1"/>
</dbReference>
<gene>
    <name evidence="2" type="ORF">SAMN05444277_105231</name>
</gene>
<dbReference type="RefSeq" id="WP_090658092.1">
    <property type="nucleotide sequence ID" value="NZ_FOXQ01000005.1"/>
</dbReference>
<dbReference type="Proteomes" id="UP000199031">
    <property type="component" value="Unassembled WGS sequence"/>
</dbReference>